<comment type="caution">
    <text evidence="2">The sequence shown here is derived from an EMBL/GenBank/DDBJ whole genome shotgun (WGS) entry which is preliminary data.</text>
</comment>
<organism evidence="2 3">
    <name type="scientific">Kitasatospora phosalacinea</name>
    <dbReference type="NCBI Taxonomy" id="2065"/>
    <lineage>
        <taxon>Bacteria</taxon>
        <taxon>Bacillati</taxon>
        <taxon>Actinomycetota</taxon>
        <taxon>Actinomycetes</taxon>
        <taxon>Kitasatosporales</taxon>
        <taxon>Streptomycetaceae</taxon>
        <taxon>Kitasatospora</taxon>
    </lineage>
</organism>
<evidence type="ECO:0000313" key="2">
    <source>
        <dbReference type="EMBL" id="MFE1350740.1"/>
    </source>
</evidence>
<gene>
    <name evidence="2" type="ORF">ACFW6T_01965</name>
</gene>
<name>A0ABW6GDD6_9ACTN</name>
<dbReference type="Proteomes" id="UP001599542">
    <property type="component" value="Unassembled WGS sequence"/>
</dbReference>
<reference evidence="2 3" key="1">
    <citation type="submission" date="2024-09" db="EMBL/GenBank/DDBJ databases">
        <title>The Natural Products Discovery Center: Release of the First 8490 Sequenced Strains for Exploring Actinobacteria Biosynthetic Diversity.</title>
        <authorList>
            <person name="Kalkreuter E."/>
            <person name="Kautsar S.A."/>
            <person name="Yang D."/>
            <person name="Bader C.D."/>
            <person name="Teijaro C.N."/>
            <person name="Fluegel L."/>
            <person name="Davis C.M."/>
            <person name="Simpson J.R."/>
            <person name="Lauterbach L."/>
            <person name="Steele A.D."/>
            <person name="Gui C."/>
            <person name="Meng S."/>
            <person name="Li G."/>
            <person name="Viehrig K."/>
            <person name="Ye F."/>
            <person name="Su P."/>
            <person name="Kiefer A.F."/>
            <person name="Nichols A."/>
            <person name="Cepeda A.J."/>
            <person name="Yan W."/>
            <person name="Fan B."/>
            <person name="Jiang Y."/>
            <person name="Adhikari A."/>
            <person name="Zheng C.-J."/>
            <person name="Schuster L."/>
            <person name="Cowan T.M."/>
            <person name="Smanski M.J."/>
            <person name="Chevrette M.G."/>
            <person name="De Carvalho L.P.S."/>
            <person name="Shen B."/>
        </authorList>
    </citation>
    <scope>NUCLEOTIDE SEQUENCE [LARGE SCALE GENOMIC DNA]</scope>
    <source>
        <strain evidence="2 3">NPDC058753</strain>
    </source>
</reference>
<sequence>MSTTGAARSRHFLGLVGEQSIRHLRPRRAEPEVLPAARHYGLDATLPAPGSNGSKPAPEACAR</sequence>
<protein>
    <submittedName>
        <fullName evidence="2">Uncharacterized protein</fullName>
    </submittedName>
</protein>
<dbReference type="RefSeq" id="WP_380316858.1">
    <property type="nucleotide sequence ID" value="NZ_JBHYPW010000003.1"/>
</dbReference>
<evidence type="ECO:0000313" key="3">
    <source>
        <dbReference type="Proteomes" id="UP001599542"/>
    </source>
</evidence>
<proteinExistence type="predicted"/>
<dbReference type="EMBL" id="JBHYPX010000002">
    <property type="protein sequence ID" value="MFE1350740.1"/>
    <property type="molecule type" value="Genomic_DNA"/>
</dbReference>
<feature type="region of interest" description="Disordered" evidence="1">
    <location>
        <begin position="42"/>
        <end position="63"/>
    </location>
</feature>
<keyword evidence="3" id="KW-1185">Reference proteome</keyword>
<evidence type="ECO:0000256" key="1">
    <source>
        <dbReference type="SAM" id="MobiDB-lite"/>
    </source>
</evidence>
<accession>A0ABW6GDD6</accession>